<keyword evidence="2" id="KW-0805">Transcription regulation</keyword>
<keyword evidence="8" id="KW-1185">Reference proteome</keyword>
<dbReference type="Gene3D" id="1.10.357.10">
    <property type="entry name" value="Tetracycline Repressor, domain 2"/>
    <property type="match status" value="1"/>
</dbReference>
<keyword evidence="4" id="KW-0804">Transcription</keyword>
<dbReference type="GO" id="GO:0003700">
    <property type="term" value="F:DNA-binding transcription factor activity"/>
    <property type="evidence" value="ECO:0007669"/>
    <property type="project" value="TreeGrafter"/>
</dbReference>
<feature type="DNA-binding region" description="H-T-H motif" evidence="5">
    <location>
        <begin position="63"/>
        <end position="82"/>
    </location>
</feature>
<dbReference type="KEGG" id="pami:JCM7686_pAMI5p046"/>
<dbReference type="InterPro" id="IPR050109">
    <property type="entry name" value="HTH-type_TetR-like_transc_reg"/>
</dbReference>
<dbReference type="InterPro" id="IPR036271">
    <property type="entry name" value="Tet_transcr_reg_TetR-rel_C_sf"/>
</dbReference>
<dbReference type="PANTHER" id="PTHR30055">
    <property type="entry name" value="HTH-TYPE TRANSCRIPTIONAL REGULATOR RUTR"/>
    <property type="match status" value="1"/>
</dbReference>
<sequence length="227" mass="25977">MTDMASTSEKIKSGEFTLLSSADYFASNHLLNRNLTGKGRDATLKILEAARIILVEKGYSELTLREVSRAANVRLGNLQYYYPTRDALLEDLFKLISSAYEQRLEEIKFESEAAPQEKFSMMINFLFGDSLERSVSRLFFDIWALSQRADHVATQVAKMYGRLQARIEDIIEELSPEMPAETREERAACVLFFLEGNMVRMNVRGDRPSFDPDSELAKAIWKLAIWP</sequence>
<evidence type="ECO:0000256" key="5">
    <source>
        <dbReference type="PROSITE-ProRule" id="PRU00335"/>
    </source>
</evidence>
<dbReference type="SUPFAM" id="SSF46689">
    <property type="entry name" value="Homeodomain-like"/>
    <property type="match status" value="1"/>
</dbReference>
<keyword evidence="3 5" id="KW-0238">DNA-binding</keyword>
<dbReference type="SUPFAM" id="SSF48498">
    <property type="entry name" value="Tetracyclin repressor-like, C-terminal domain"/>
    <property type="match status" value="1"/>
</dbReference>
<organism evidence="7 8">
    <name type="scientific">Paracoccus aminophilus JCM 7686</name>
    <dbReference type="NCBI Taxonomy" id="1367847"/>
    <lineage>
        <taxon>Bacteria</taxon>
        <taxon>Pseudomonadati</taxon>
        <taxon>Pseudomonadota</taxon>
        <taxon>Alphaproteobacteria</taxon>
        <taxon>Rhodobacterales</taxon>
        <taxon>Paracoccaceae</taxon>
        <taxon>Paracoccus</taxon>
    </lineage>
</organism>
<evidence type="ECO:0000259" key="6">
    <source>
        <dbReference type="PROSITE" id="PS50977"/>
    </source>
</evidence>
<dbReference type="EMBL" id="CP006653">
    <property type="protein sequence ID" value="AGT11112.1"/>
    <property type="molecule type" value="Genomic_DNA"/>
</dbReference>
<evidence type="ECO:0000256" key="3">
    <source>
        <dbReference type="ARBA" id="ARBA00023125"/>
    </source>
</evidence>
<dbReference type="PROSITE" id="PS50977">
    <property type="entry name" value="HTH_TETR_2"/>
    <property type="match status" value="1"/>
</dbReference>
<evidence type="ECO:0000256" key="1">
    <source>
        <dbReference type="ARBA" id="ARBA00022491"/>
    </source>
</evidence>
<name>S5Y0U0_PARAH</name>
<evidence type="ECO:0000256" key="2">
    <source>
        <dbReference type="ARBA" id="ARBA00023015"/>
    </source>
</evidence>
<keyword evidence="7" id="KW-0614">Plasmid</keyword>
<dbReference type="AlphaFoldDB" id="S5Y0U0"/>
<evidence type="ECO:0000313" key="8">
    <source>
        <dbReference type="Proteomes" id="UP000015480"/>
    </source>
</evidence>
<protein>
    <submittedName>
        <fullName evidence="7">Transcriptional regulator, TetR family</fullName>
    </submittedName>
</protein>
<dbReference type="InterPro" id="IPR009057">
    <property type="entry name" value="Homeodomain-like_sf"/>
</dbReference>
<dbReference type="Pfam" id="PF13977">
    <property type="entry name" value="TetR_C_6"/>
    <property type="match status" value="1"/>
</dbReference>
<dbReference type="Proteomes" id="UP000015480">
    <property type="component" value="Plasmid pAMI5"/>
</dbReference>
<dbReference type="HOGENOM" id="CLU_069356_15_7_5"/>
<dbReference type="GO" id="GO:0000976">
    <property type="term" value="F:transcription cis-regulatory region binding"/>
    <property type="evidence" value="ECO:0007669"/>
    <property type="project" value="TreeGrafter"/>
</dbReference>
<dbReference type="PANTHER" id="PTHR30055:SF234">
    <property type="entry name" value="HTH-TYPE TRANSCRIPTIONAL REGULATOR BETI"/>
    <property type="match status" value="1"/>
</dbReference>
<evidence type="ECO:0000313" key="7">
    <source>
        <dbReference type="EMBL" id="AGT11112.1"/>
    </source>
</evidence>
<dbReference type="InterPro" id="IPR039538">
    <property type="entry name" value="BetI_C"/>
</dbReference>
<evidence type="ECO:0000256" key="4">
    <source>
        <dbReference type="ARBA" id="ARBA00023163"/>
    </source>
</evidence>
<accession>S5Y0U0</accession>
<keyword evidence="1" id="KW-0678">Repressor</keyword>
<proteinExistence type="predicted"/>
<dbReference type="PRINTS" id="PR00455">
    <property type="entry name" value="HTHTETR"/>
</dbReference>
<dbReference type="InterPro" id="IPR001647">
    <property type="entry name" value="HTH_TetR"/>
</dbReference>
<reference evidence="7 8" key="1">
    <citation type="journal article" date="2014" name="BMC Genomics">
        <title>Architecture and functions of a multipartite genome of the methylotrophic bacterium Paracoccus aminophilus JCM 7686, containing primary and secondary chromids.</title>
        <authorList>
            <person name="Dziewit L."/>
            <person name="Czarnecki J."/>
            <person name="Wibberg D."/>
            <person name="Radlinska M."/>
            <person name="Mrozek P."/>
            <person name="Szymczak M."/>
            <person name="Schluter A."/>
            <person name="Puhler A."/>
            <person name="Bartosik D."/>
        </authorList>
    </citation>
    <scope>NUCLEOTIDE SEQUENCE [LARGE SCALE GENOMIC DNA]</scope>
    <source>
        <strain evidence="7">JCM 7686</strain>
        <plasmid evidence="8">Plasmid pAMI5</plasmid>
    </source>
</reference>
<dbReference type="PATRIC" id="fig|1367847.3.peg.4072"/>
<gene>
    <name evidence="7" type="ORF">JCM7686_pAMI5p046</name>
</gene>
<feature type="domain" description="HTH tetR-type" evidence="6">
    <location>
        <begin position="40"/>
        <end position="100"/>
    </location>
</feature>
<geneLocation type="plasmid" evidence="7 8">
    <name>pAMI5</name>
</geneLocation>
<dbReference type="Pfam" id="PF00440">
    <property type="entry name" value="TetR_N"/>
    <property type="match status" value="1"/>
</dbReference>